<comment type="caution">
    <text evidence="3">The sequence shown here is derived from an EMBL/GenBank/DDBJ whole genome shotgun (WGS) entry which is preliminary data.</text>
</comment>
<keyword evidence="4" id="KW-1185">Reference proteome</keyword>
<evidence type="ECO:0000313" key="3">
    <source>
        <dbReference type="EMBL" id="TQV75019.1"/>
    </source>
</evidence>
<dbReference type="OrthoDB" id="9808367at2"/>
<proteinExistence type="inferred from homology"/>
<dbReference type="Pfam" id="PF00850">
    <property type="entry name" value="Hist_deacetyl"/>
    <property type="match status" value="1"/>
</dbReference>
<dbReference type="PRINTS" id="PR01270">
    <property type="entry name" value="HDASUPER"/>
</dbReference>
<accession>A0A545TCT1</accession>
<dbReference type="EMBL" id="VIKR01000002">
    <property type="protein sequence ID" value="TQV75019.1"/>
    <property type="molecule type" value="Genomic_DNA"/>
</dbReference>
<dbReference type="GO" id="GO:0040029">
    <property type="term" value="P:epigenetic regulation of gene expression"/>
    <property type="evidence" value="ECO:0007669"/>
    <property type="project" value="TreeGrafter"/>
</dbReference>
<dbReference type="InterPro" id="IPR037138">
    <property type="entry name" value="His_deacetylse_dom_sf"/>
</dbReference>
<dbReference type="Gene3D" id="3.40.800.20">
    <property type="entry name" value="Histone deacetylase domain"/>
    <property type="match status" value="1"/>
</dbReference>
<dbReference type="SUPFAM" id="SSF52768">
    <property type="entry name" value="Arginase/deacetylase"/>
    <property type="match status" value="1"/>
</dbReference>
<evidence type="ECO:0000256" key="1">
    <source>
        <dbReference type="ARBA" id="ARBA00005947"/>
    </source>
</evidence>
<dbReference type="RefSeq" id="WP_142941637.1">
    <property type="nucleotide sequence ID" value="NZ_VIKR01000002.1"/>
</dbReference>
<gene>
    <name evidence="3" type="ORF">FLL45_08745</name>
</gene>
<dbReference type="GO" id="GO:0004407">
    <property type="term" value="F:histone deacetylase activity"/>
    <property type="evidence" value="ECO:0007669"/>
    <property type="project" value="TreeGrafter"/>
</dbReference>
<feature type="domain" description="Histone deacetylase" evidence="2">
    <location>
        <begin position="20"/>
        <end position="303"/>
    </location>
</feature>
<dbReference type="AlphaFoldDB" id="A0A545TCT1"/>
<sequence>MTLTVLSHPNCKLHNMGEFHPETPLRLASIERHIDAADFSEKLIKIIAKPIEKQWLSLAHTSEYIQSIFDNAPATGEYRLDPDTSMNQYTLEAALLAAGAGIQGVDLIMQHKSEQVFCAVRPPGHHAERHRAMGFCFFDNIAIAAAYALNHYRLNKVAIVDFDVHHGNGTENIMTFNEQVLFCSTFQHPFYPFSGANPASTNIINTPLPAGAGSVEFRQAIEKNWLPALNQFKPDLLFISAGFDAHQEDSMAQMELTDGDYYWVTKQLMQVAHKHSQGRVVSMLEGGYALDALGRSVVEHLRAMFESGD</sequence>
<dbReference type="InterPro" id="IPR023801">
    <property type="entry name" value="His_deacetylse_dom"/>
</dbReference>
<reference evidence="3 4" key="1">
    <citation type="submission" date="2019-06" db="EMBL/GenBank/DDBJ databases">
        <title>Draft genome of Aliikangiella marina GYP-15.</title>
        <authorList>
            <person name="Wang G."/>
        </authorList>
    </citation>
    <scope>NUCLEOTIDE SEQUENCE [LARGE SCALE GENOMIC DNA]</scope>
    <source>
        <strain evidence="3 4">GYP-15</strain>
    </source>
</reference>
<dbReference type="PANTHER" id="PTHR10625:SF10">
    <property type="entry name" value="HISTONE DEACETYLASE HDAC1"/>
    <property type="match status" value="1"/>
</dbReference>
<dbReference type="PANTHER" id="PTHR10625">
    <property type="entry name" value="HISTONE DEACETYLASE HDAC1-RELATED"/>
    <property type="match status" value="1"/>
</dbReference>
<protein>
    <submittedName>
        <fullName evidence="3">Histone deacetylase family protein</fullName>
    </submittedName>
</protein>
<comment type="similarity">
    <text evidence="1">Belongs to the histone deacetylase family.</text>
</comment>
<dbReference type="InterPro" id="IPR023696">
    <property type="entry name" value="Ureohydrolase_dom_sf"/>
</dbReference>
<dbReference type="CDD" id="cd11599">
    <property type="entry name" value="HDAC_classII_2"/>
    <property type="match status" value="1"/>
</dbReference>
<name>A0A545TCT1_9GAMM</name>
<dbReference type="InterPro" id="IPR000286">
    <property type="entry name" value="HDACs"/>
</dbReference>
<dbReference type="Proteomes" id="UP000317839">
    <property type="component" value="Unassembled WGS sequence"/>
</dbReference>
<organism evidence="3 4">
    <name type="scientific">Aliikangiella marina</name>
    <dbReference type="NCBI Taxonomy" id="1712262"/>
    <lineage>
        <taxon>Bacteria</taxon>
        <taxon>Pseudomonadati</taxon>
        <taxon>Pseudomonadota</taxon>
        <taxon>Gammaproteobacteria</taxon>
        <taxon>Oceanospirillales</taxon>
        <taxon>Pleioneaceae</taxon>
        <taxon>Aliikangiella</taxon>
    </lineage>
</organism>
<evidence type="ECO:0000259" key="2">
    <source>
        <dbReference type="Pfam" id="PF00850"/>
    </source>
</evidence>
<evidence type="ECO:0000313" key="4">
    <source>
        <dbReference type="Proteomes" id="UP000317839"/>
    </source>
</evidence>